<dbReference type="EMBL" id="NFKP01000093">
    <property type="protein sequence ID" value="OUP62284.1"/>
    <property type="molecule type" value="Genomic_DNA"/>
</dbReference>
<name>A0A1Y4M0B8_9FIRM</name>
<evidence type="ECO:0000313" key="1">
    <source>
        <dbReference type="EMBL" id="OUP62284.1"/>
    </source>
</evidence>
<sequence>MVTSAGLLHSDIHGSRLICSSPWLFAAYHVFRRLPVPRHSPCALCSLTMLESWFSFGFIAVLIPLFHDICIT</sequence>
<comment type="caution">
    <text evidence="1">The sequence shown here is derived from an EMBL/GenBank/DDBJ whole genome shotgun (WGS) entry which is preliminary data.</text>
</comment>
<dbReference type="Proteomes" id="UP000196386">
    <property type="component" value="Unassembled WGS sequence"/>
</dbReference>
<organism evidence="1 2">
    <name type="scientific">Anaerotruncus colihominis</name>
    <dbReference type="NCBI Taxonomy" id="169435"/>
    <lineage>
        <taxon>Bacteria</taxon>
        <taxon>Bacillati</taxon>
        <taxon>Bacillota</taxon>
        <taxon>Clostridia</taxon>
        <taxon>Eubacteriales</taxon>
        <taxon>Oscillospiraceae</taxon>
        <taxon>Anaerotruncus</taxon>
    </lineage>
</organism>
<protein>
    <submittedName>
        <fullName evidence="1">Uncharacterized protein</fullName>
    </submittedName>
</protein>
<reference evidence="2" key="1">
    <citation type="submission" date="2017-04" db="EMBL/GenBank/DDBJ databases">
        <title>Function of individual gut microbiota members based on whole genome sequencing of pure cultures obtained from chicken caecum.</title>
        <authorList>
            <person name="Medvecky M."/>
            <person name="Cejkova D."/>
            <person name="Polansky O."/>
            <person name="Karasova D."/>
            <person name="Kubasova T."/>
            <person name="Cizek A."/>
            <person name="Rychlik I."/>
        </authorList>
    </citation>
    <scope>NUCLEOTIDE SEQUENCE [LARGE SCALE GENOMIC DNA]</scope>
    <source>
        <strain evidence="2">An175</strain>
    </source>
</reference>
<gene>
    <name evidence="1" type="ORF">B5F11_20855</name>
</gene>
<proteinExistence type="predicted"/>
<accession>A0A1Y4M0B8</accession>
<evidence type="ECO:0000313" key="2">
    <source>
        <dbReference type="Proteomes" id="UP000196386"/>
    </source>
</evidence>
<dbReference type="AlphaFoldDB" id="A0A1Y4M0B8"/>